<keyword evidence="3" id="KW-1185">Reference proteome</keyword>
<organism evidence="2 3">
    <name type="scientific">Emticicia aquatilis</name>
    <dbReference type="NCBI Taxonomy" id="1537369"/>
    <lineage>
        <taxon>Bacteria</taxon>
        <taxon>Pseudomonadati</taxon>
        <taxon>Bacteroidota</taxon>
        <taxon>Cytophagia</taxon>
        <taxon>Cytophagales</taxon>
        <taxon>Leadbetterellaceae</taxon>
        <taxon>Emticicia</taxon>
    </lineage>
</organism>
<evidence type="ECO:0000256" key="1">
    <source>
        <dbReference type="SAM" id="Phobius"/>
    </source>
</evidence>
<evidence type="ECO:0000313" key="2">
    <source>
        <dbReference type="EMBL" id="GGD81437.1"/>
    </source>
</evidence>
<keyword evidence="1" id="KW-1133">Transmembrane helix</keyword>
<feature type="transmembrane region" description="Helical" evidence="1">
    <location>
        <begin position="71"/>
        <end position="104"/>
    </location>
</feature>
<accession>A0A916Z9L2</accession>
<sequence>MENNESNPQEIVDKIYDYAANELLHAKKDPEDVKQLLQEKGIDADTASTIVENLVEQISELKREQAKKDMLYGALWCVGGTVATLANIGFIFWGAIIFGGIQFFKGLYNSQTN</sequence>
<reference evidence="2" key="2">
    <citation type="submission" date="2020-09" db="EMBL/GenBank/DDBJ databases">
        <authorList>
            <person name="Sun Q."/>
            <person name="Zhou Y."/>
        </authorList>
    </citation>
    <scope>NUCLEOTIDE SEQUENCE</scope>
    <source>
        <strain evidence="2">CGMCC 1.15958</strain>
    </source>
</reference>
<dbReference type="EMBL" id="BMKK01000017">
    <property type="protein sequence ID" value="GGD81437.1"/>
    <property type="molecule type" value="Genomic_DNA"/>
</dbReference>
<dbReference type="Proteomes" id="UP000609064">
    <property type="component" value="Unassembled WGS sequence"/>
</dbReference>
<gene>
    <name evidence="2" type="ORF">GCM10011514_51910</name>
</gene>
<keyword evidence="1" id="KW-0472">Membrane</keyword>
<evidence type="ECO:0000313" key="3">
    <source>
        <dbReference type="Proteomes" id="UP000609064"/>
    </source>
</evidence>
<dbReference type="RefSeq" id="WP_188771058.1">
    <property type="nucleotide sequence ID" value="NZ_BMKK01000017.1"/>
</dbReference>
<protein>
    <submittedName>
        <fullName evidence="2">Uncharacterized protein</fullName>
    </submittedName>
</protein>
<comment type="caution">
    <text evidence="2">The sequence shown here is derived from an EMBL/GenBank/DDBJ whole genome shotgun (WGS) entry which is preliminary data.</text>
</comment>
<proteinExistence type="predicted"/>
<keyword evidence="1" id="KW-0812">Transmembrane</keyword>
<reference evidence="2" key="1">
    <citation type="journal article" date="2014" name="Int. J. Syst. Evol. Microbiol.">
        <title>Complete genome sequence of Corynebacterium casei LMG S-19264T (=DSM 44701T), isolated from a smear-ripened cheese.</title>
        <authorList>
            <consortium name="US DOE Joint Genome Institute (JGI-PGF)"/>
            <person name="Walter F."/>
            <person name="Albersmeier A."/>
            <person name="Kalinowski J."/>
            <person name="Ruckert C."/>
        </authorList>
    </citation>
    <scope>NUCLEOTIDE SEQUENCE</scope>
    <source>
        <strain evidence="2">CGMCC 1.15958</strain>
    </source>
</reference>
<name>A0A916Z9L2_9BACT</name>
<dbReference type="AlphaFoldDB" id="A0A916Z9L2"/>